<dbReference type="InterPro" id="IPR041708">
    <property type="entry name" value="PUS1/PUS2-like"/>
</dbReference>
<organism evidence="6 7">
    <name type="scientific">Aquarana catesbeiana</name>
    <name type="common">American bullfrog</name>
    <name type="synonym">Rana catesbeiana</name>
    <dbReference type="NCBI Taxonomy" id="8400"/>
    <lineage>
        <taxon>Eukaryota</taxon>
        <taxon>Metazoa</taxon>
        <taxon>Chordata</taxon>
        <taxon>Craniata</taxon>
        <taxon>Vertebrata</taxon>
        <taxon>Euteleostomi</taxon>
        <taxon>Amphibia</taxon>
        <taxon>Batrachia</taxon>
        <taxon>Anura</taxon>
        <taxon>Neobatrachia</taxon>
        <taxon>Ranoidea</taxon>
        <taxon>Ranidae</taxon>
        <taxon>Aquarana</taxon>
    </lineage>
</organism>
<protein>
    <recommendedName>
        <fullName evidence="5">Pseudouridine synthase I TruA alpha/beta domain-containing protein</fullName>
    </recommendedName>
</protein>
<feature type="domain" description="Pseudouridine synthase I TruA alpha/beta" evidence="5">
    <location>
        <begin position="93"/>
        <end position="195"/>
    </location>
</feature>
<dbReference type="GO" id="GO:0009982">
    <property type="term" value="F:pseudouridine synthase activity"/>
    <property type="evidence" value="ECO:0007669"/>
    <property type="project" value="InterPro"/>
</dbReference>
<dbReference type="PANTHER" id="PTHR11142">
    <property type="entry name" value="PSEUDOURIDYLATE SYNTHASE"/>
    <property type="match status" value="1"/>
</dbReference>
<evidence type="ECO:0000256" key="1">
    <source>
        <dbReference type="ARBA" id="ARBA00009375"/>
    </source>
</evidence>
<dbReference type="FunFam" id="3.30.70.660:FF:000002">
    <property type="entry name" value="tRNA pseudouridine synthase"/>
    <property type="match status" value="1"/>
</dbReference>
<dbReference type="SUPFAM" id="SSF55120">
    <property type="entry name" value="Pseudouridine synthase"/>
    <property type="match status" value="1"/>
</dbReference>
<dbReference type="EMBL" id="KV941292">
    <property type="protein sequence ID" value="PIO27844.1"/>
    <property type="molecule type" value="Genomic_DNA"/>
</dbReference>
<reference evidence="7" key="1">
    <citation type="journal article" date="2017" name="Nat. Commun.">
        <title>The North American bullfrog draft genome provides insight into hormonal regulation of long noncoding RNA.</title>
        <authorList>
            <person name="Hammond S.A."/>
            <person name="Warren R.L."/>
            <person name="Vandervalk B.P."/>
            <person name="Kucuk E."/>
            <person name="Khan H."/>
            <person name="Gibb E.A."/>
            <person name="Pandoh P."/>
            <person name="Kirk H."/>
            <person name="Zhao Y."/>
            <person name="Jones M."/>
            <person name="Mungall A.J."/>
            <person name="Coope R."/>
            <person name="Pleasance S."/>
            <person name="Moore R.A."/>
            <person name="Holt R.A."/>
            <person name="Round J.M."/>
            <person name="Ohora S."/>
            <person name="Walle B.V."/>
            <person name="Veldhoen N."/>
            <person name="Helbing C.C."/>
            <person name="Birol I."/>
        </authorList>
    </citation>
    <scope>NUCLEOTIDE SEQUENCE [LARGE SCALE GENOMIC DNA]</scope>
</reference>
<evidence type="ECO:0000313" key="7">
    <source>
        <dbReference type="Proteomes" id="UP000228934"/>
    </source>
</evidence>
<evidence type="ECO:0000256" key="4">
    <source>
        <dbReference type="PIRSR" id="PIRSR641708-2"/>
    </source>
</evidence>
<dbReference type="GO" id="GO:1990481">
    <property type="term" value="P:mRNA pseudouridine synthesis"/>
    <property type="evidence" value="ECO:0007669"/>
    <property type="project" value="TreeGrafter"/>
</dbReference>
<keyword evidence="2" id="KW-0819">tRNA processing</keyword>
<dbReference type="CDD" id="cd02568">
    <property type="entry name" value="PseudoU_synth_PUS1_PUS2"/>
    <property type="match status" value="1"/>
</dbReference>
<comment type="similarity">
    <text evidence="1">Belongs to the tRNA pseudouridine synthase TruA family.</text>
</comment>
<dbReference type="AlphaFoldDB" id="A0A2G9RJ17"/>
<dbReference type="InterPro" id="IPR020095">
    <property type="entry name" value="PsdUridine_synth_TruA_C"/>
</dbReference>
<dbReference type="GO" id="GO:0031119">
    <property type="term" value="P:tRNA pseudouridine synthesis"/>
    <property type="evidence" value="ECO:0007669"/>
    <property type="project" value="InterPro"/>
</dbReference>
<feature type="non-terminal residue" evidence="6">
    <location>
        <position position="1"/>
    </location>
</feature>
<accession>A0A2G9RJ17</accession>
<gene>
    <name evidence="6" type="ORF">AB205_0079010</name>
</gene>
<sequence>SVSALAQVVSLKLFNSCTNPIEKINSYLPPEIRVLGINRVTNGFSAKDKCNARTYSYTLPTFALSRSGGVSPDSSFRLPREDFHVINELLSFYKGTRNFHNFTKFKLATDKSAHRHIMDVCCSEPFLHHGVEFTRILVKGHSFMQHQIRKMVCLVIAVARGLVSPDLLPHSVQMDKINIPRAPGLGLVLEFTHFDYYNQCFHDRTLHDPITWEEFLPVREAIREEKIMPAIIEGELNDLSMCHWLQKLCTHDFMNVAN</sequence>
<dbReference type="InterPro" id="IPR020094">
    <property type="entry name" value="TruA/RsuA/RluB/E/F_N"/>
</dbReference>
<feature type="binding site" evidence="4">
    <location>
        <position position="55"/>
    </location>
    <ligand>
        <name>substrate</name>
    </ligand>
</feature>
<evidence type="ECO:0000256" key="3">
    <source>
        <dbReference type="ARBA" id="ARBA00023235"/>
    </source>
</evidence>
<dbReference type="OrthoDB" id="10256309at2759"/>
<dbReference type="Gene3D" id="3.30.70.580">
    <property type="entry name" value="Pseudouridine synthase I, catalytic domain, N-terminal subdomain"/>
    <property type="match status" value="1"/>
</dbReference>
<dbReference type="InterPro" id="IPR020103">
    <property type="entry name" value="PsdUridine_synth_cat_dom_sf"/>
</dbReference>
<dbReference type="Pfam" id="PF01416">
    <property type="entry name" value="PseudoU_synth_1"/>
    <property type="match status" value="1"/>
</dbReference>
<feature type="non-terminal residue" evidence="6">
    <location>
        <position position="258"/>
    </location>
</feature>
<dbReference type="Gene3D" id="3.30.70.660">
    <property type="entry name" value="Pseudouridine synthase I, catalytic domain, C-terminal subdomain"/>
    <property type="match status" value="1"/>
</dbReference>
<proteinExistence type="inferred from homology"/>
<name>A0A2G9RJ17_AQUCT</name>
<evidence type="ECO:0000259" key="5">
    <source>
        <dbReference type="Pfam" id="PF01416"/>
    </source>
</evidence>
<dbReference type="InterPro" id="IPR001406">
    <property type="entry name" value="PsdUridine_synth_TruA"/>
</dbReference>
<dbReference type="GO" id="GO:0005634">
    <property type="term" value="C:nucleus"/>
    <property type="evidence" value="ECO:0007669"/>
    <property type="project" value="TreeGrafter"/>
</dbReference>
<keyword evidence="3" id="KW-0413">Isomerase</keyword>
<evidence type="ECO:0000313" key="6">
    <source>
        <dbReference type="EMBL" id="PIO27844.1"/>
    </source>
</evidence>
<keyword evidence="7" id="KW-1185">Reference proteome</keyword>
<dbReference type="Proteomes" id="UP000228934">
    <property type="component" value="Unassembled WGS sequence"/>
</dbReference>
<evidence type="ECO:0000256" key="2">
    <source>
        <dbReference type="ARBA" id="ARBA00022694"/>
    </source>
</evidence>
<dbReference type="PANTHER" id="PTHR11142:SF30">
    <property type="entry name" value="TRNA PSEUDOURIDINE SYNTHASE A ISOFORM X1"/>
    <property type="match status" value="1"/>
</dbReference>
<dbReference type="GO" id="GO:0003723">
    <property type="term" value="F:RNA binding"/>
    <property type="evidence" value="ECO:0007669"/>
    <property type="project" value="InterPro"/>
</dbReference>
<dbReference type="InterPro" id="IPR020097">
    <property type="entry name" value="PsdUridine_synth_TruA_a/b_dom"/>
</dbReference>